<dbReference type="AlphaFoldDB" id="A0A4Q2DKD2"/>
<keyword evidence="3" id="KW-1185">Reference proteome</keyword>
<feature type="compositionally biased region" description="Basic and acidic residues" evidence="1">
    <location>
        <begin position="381"/>
        <end position="394"/>
    </location>
</feature>
<gene>
    <name evidence="2" type="ORF">EST38_g5481</name>
</gene>
<dbReference type="InterPro" id="IPR015943">
    <property type="entry name" value="WD40/YVTN_repeat-like_dom_sf"/>
</dbReference>
<comment type="caution">
    <text evidence="2">The sequence shown here is derived from an EMBL/GenBank/DDBJ whole genome shotgun (WGS) entry which is preliminary data.</text>
</comment>
<feature type="compositionally biased region" description="Acidic residues" evidence="1">
    <location>
        <begin position="562"/>
        <end position="588"/>
    </location>
</feature>
<dbReference type="Proteomes" id="UP000290288">
    <property type="component" value="Unassembled WGS sequence"/>
</dbReference>
<accession>A0A4Q2DKD2</accession>
<evidence type="ECO:0000313" key="3">
    <source>
        <dbReference type="Proteomes" id="UP000290288"/>
    </source>
</evidence>
<feature type="region of interest" description="Disordered" evidence="1">
    <location>
        <begin position="557"/>
        <end position="588"/>
    </location>
</feature>
<dbReference type="STRING" id="2316362.A0A4Q2DKD2"/>
<feature type="compositionally biased region" description="Basic residues" evidence="1">
    <location>
        <begin position="353"/>
        <end position="365"/>
    </location>
</feature>
<dbReference type="SUPFAM" id="SSF75011">
    <property type="entry name" value="3-carboxy-cis,cis-mucoante lactonizing enzyme"/>
    <property type="match status" value="1"/>
</dbReference>
<proteinExistence type="predicted"/>
<protein>
    <submittedName>
        <fullName evidence="2">Uncharacterized protein</fullName>
    </submittedName>
</protein>
<dbReference type="Gene3D" id="2.130.10.10">
    <property type="entry name" value="YVTN repeat-like/Quinoprotein amine dehydrogenase"/>
    <property type="match status" value="1"/>
</dbReference>
<sequence length="643" mass="72225">MSYQERLATLEGRLKKLARKYEQDEDAETEEYRKALLKLMQEVVTVVDEAHQQSADDLEDVVKEAESVLNEGVEFAYNGGPNNGFGGASLYEDGMDSFAHSDARPLLEIARDRKLTMSPFAIEGFLRIMQSFMPKTGKDGKPFELPDALKPKGPWKDTSHLHPSSSLCARFLDGVPLTATTSLTLESTPRALAVYEARAEVASDEICSPAGRMSISSCGKFLVAPMAGGYKNRTPHLGYFFFDDEHQSKDRFRGSYPTLGLSDIAHACVVDDRTKLVFVGDGDRVKSYRWWDERENEVQEDIIGVHTLNTFSYSGAMGILPNGRIGRSGKGKIAIWNIDQLPTHQDPEGGAGAKRKRGKKAKGKGRSSGFIGEEMDEESLDSWRDDPEDIERSSGSEPHSVITLPADWAQHKIAIWEPAPHSATALGSILAAIDSTQEKEAHQFCHLLDLEKNGQIVTRYLGHAGVINAITTSRGDPNRIPTDTPHLPVIFTSNEREEAIRMWDVRARAPIYDLATGNNDVLALAWNDDRNELYAVTECRYVDRLGYHHEYRRAKIPKEKTEDDDEGDEERDTDEDGDDYDDEDDWDDEERAWPQQAFHSETYFGHVFDAGEHRIYRYSFKTEPDTSIVPDYGNATIGEPNYW</sequence>
<feature type="region of interest" description="Disordered" evidence="1">
    <location>
        <begin position="340"/>
        <end position="399"/>
    </location>
</feature>
<dbReference type="OrthoDB" id="548949at2759"/>
<reference evidence="2 3" key="1">
    <citation type="submission" date="2019-01" db="EMBL/GenBank/DDBJ databases">
        <title>Draft genome sequence of Psathyrella aberdarensis IHI B618.</title>
        <authorList>
            <person name="Buettner E."/>
            <person name="Kellner H."/>
        </authorList>
    </citation>
    <scope>NUCLEOTIDE SEQUENCE [LARGE SCALE GENOMIC DNA]</scope>
    <source>
        <strain evidence="2 3">IHI B618</strain>
    </source>
</reference>
<name>A0A4Q2DKD2_9AGAR</name>
<evidence type="ECO:0000313" key="2">
    <source>
        <dbReference type="EMBL" id="RXW20377.1"/>
    </source>
</evidence>
<dbReference type="EMBL" id="SDEE01000152">
    <property type="protein sequence ID" value="RXW20377.1"/>
    <property type="molecule type" value="Genomic_DNA"/>
</dbReference>
<organism evidence="2 3">
    <name type="scientific">Candolleomyces aberdarensis</name>
    <dbReference type="NCBI Taxonomy" id="2316362"/>
    <lineage>
        <taxon>Eukaryota</taxon>
        <taxon>Fungi</taxon>
        <taxon>Dikarya</taxon>
        <taxon>Basidiomycota</taxon>
        <taxon>Agaricomycotina</taxon>
        <taxon>Agaricomycetes</taxon>
        <taxon>Agaricomycetidae</taxon>
        <taxon>Agaricales</taxon>
        <taxon>Agaricineae</taxon>
        <taxon>Psathyrellaceae</taxon>
        <taxon>Candolleomyces</taxon>
    </lineage>
</organism>
<evidence type="ECO:0000256" key="1">
    <source>
        <dbReference type="SAM" id="MobiDB-lite"/>
    </source>
</evidence>